<comment type="similarity">
    <text evidence="2 6">Belongs to the dTDP-4-dehydrorhamnose reductase family.</text>
</comment>
<dbReference type="SUPFAM" id="SSF51735">
    <property type="entry name" value="NAD(P)-binding Rossmann-fold domains"/>
    <property type="match status" value="1"/>
</dbReference>
<evidence type="ECO:0000256" key="6">
    <source>
        <dbReference type="RuleBase" id="RU364082"/>
    </source>
</evidence>
<sequence>MRLVKRQIPMRKKILIVGANGMLGSSLLRYFSSIGDYEVLGTTRSMVVAKQLEQKHNVKIIDNVDVIDFKRLETVVVEHKPNIVFNCVGIIKQLDAAKNNILSIEINSLLPHKLAQLCSAHSAKLIHFSTDCIFKGTKGNYVEDDESDAIDLYGKSKFLGEVEYNGHLTLRTSIIGHELGSNHSLVDWFLSQKKSVKGFTNAIFSGLPTCYMAEVIHKYVLPNNLAGLFHLSVEPISKYDLLNIIKIVYGVSTDIEPTNEFKIDRSLNSTLFRNKTNFVPESWDKLIEKMKDEYNKYF</sequence>
<evidence type="ECO:0000256" key="3">
    <source>
        <dbReference type="ARBA" id="ARBA00012929"/>
    </source>
</evidence>
<evidence type="ECO:0000256" key="1">
    <source>
        <dbReference type="ARBA" id="ARBA00004781"/>
    </source>
</evidence>
<dbReference type="EMBL" id="AB812082">
    <property type="protein sequence ID" value="BAQ02071.1"/>
    <property type="molecule type" value="Genomic_DNA"/>
</dbReference>
<keyword evidence="6" id="KW-0560">Oxidoreductase</keyword>
<comment type="catalytic activity">
    <reaction evidence="5 6">
        <text>dTDP-beta-L-rhamnose + NADP(+) = dTDP-4-dehydro-beta-L-rhamnose + NADPH + H(+)</text>
        <dbReference type="Rhea" id="RHEA:21796"/>
        <dbReference type="ChEBI" id="CHEBI:15378"/>
        <dbReference type="ChEBI" id="CHEBI:57510"/>
        <dbReference type="ChEBI" id="CHEBI:57783"/>
        <dbReference type="ChEBI" id="CHEBI:58349"/>
        <dbReference type="ChEBI" id="CHEBI:62830"/>
        <dbReference type="EC" id="1.1.1.133"/>
    </reaction>
</comment>
<dbReference type="PANTHER" id="PTHR10491">
    <property type="entry name" value="DTDP-4-DEHYDRORHAMNOSE REDUCTASE"/>
    <property type="match status" value="1"/>
</dbReference>
<dbReference type="UniPathway" id="UPA00281"/>
<comment type="function">
    <text evidence="6">Catalyzes the reduction of dTDP-6-deoxy-L-lyxo-4-hexulose to yield dTDP-L-rhamnose.</text>
</comment>
<dbReference type="InterPro" id="IPR005913">
    <property type="entry name" value="dTDP_dehydrorham_reduct"/>
</dbReference>
<evidence type="ECO:0000256" key="4">
    <source>
        <dbReference type="ARBA" id="ARBA00017099"/>
    </source>
</evidence>
<organism evidence="8">
    <name type="scientific">Escherichia coli</name>
    <dbReference type="NCBI Taxonomy" id="562"/>
    <lineage>
        <taxon>Bacteria</taxon>
        <taxon>Pseudomonadati</taxon>
        <taxon>Pseudomonadota</taxon>
        <taxon>Gammaproteobacteria</taxon>
        <taxon>Enterobacterales</taxon>
        <taxon>Enterobacteriaceae</taxon>
        <taxon>Escherichia</taxon>
    </lineage>
</organism>
<comment type="cofactor">
    <cofactor evidence="6">
        <name>Mg(2+)</name>
        <dbReference type="ChEBI" id="CHEBI:18420"/>
    </cofactor>
    <text evidence="6">Binds 1 Mg(2+) ion per monomer.</text>
</comment>
<dbReference type="Pfam" id="PF04321">
    <property type="entry name" value="RmlD_sub_bind"/>
    <property type="match status" value="1"/>
</dbReference>
<evidence type="ECO:0000256" key="2">
    <source>
        <dbReference type="ARBA" id="ARBA00010944"/>
    </source>
</evidence>
<dbReference type="GO" id="GO:0009243">
    <property type="term" value="P:O antigen biosynthetic process"/>
    <property type="evidence" value="ECO:0007669"/>
    <property type="project" value="UniProtKB-UniPathway"/>
</dbReference>
<evidence type="ECO:0000313" key="8">
    <source>
        <dbReference type="EMBL" id="BAQ02071.1"/>
    </source>
</evidence>
<dbReference type="UniPathway" id="UPA00124"/>
<dbReference type="EMBL" id="AB972419">
    <property type="protein sequence ID" value="BAQ02227.1"/>
    <property type="molecule type" value="Genomic_DNA"/>
</dbReference>
<evidence type="ECO:0000259" key="7">
    <source>
        <dbReference type="Pfam" id="PF04321"/>
    </source>
</evidence>
<dbReference type="GO" id="GO:0005829">
    <property type="term" value="C:cytosol"/>
    <property type="evidence" value="ECO:0007669"/>
    <property type="project" value="TreeGrafter"/>
</dbReference>
<accession>A0A0A8J780</accession>
<dbReference type="PANTHER" id="PTHR10491:SF4">
    <property type="entry name" value="METHIONINE ADENOSYLTRANSFERASE 2 SUBUNIT BETA"/>
    <property type="match status" value="1"/>
</dbReference>
<proteinExistence type="inferred from homology"/>
<evidence type="ECO:0000313" key="9">
    <source>
        <dbReference type="EMBL" id="BAQ02227.1"/>
    </source>
</evidence>
<dbReference type="CDD" id="cd05254">
    <property type="entry name" value="dTDP_HR_like_SDR_e"/>
    <property type="match status" value="1"/>
</dbReference>
<dbReference type="GO" id="GO:0019305">
    <property type="term" value="P:dTDP-rhamnose biosynthetic process"/>
    <property type="evidence" value="ECO:0007669"/>
    <property type="project" value="UniProtKB-UniPathway"/>
</dbReference>
<dbReference type="EC" id="1.1.1.133" evidence="3 6"/>
<dbReference type="AlphaFoldDB" id="A0A0A8J780"/>
<evidence type="ECO:0000256" key="5">
    <source>
        <dbReference type="ARBA" id="ARBA00048200"/>
    </source>
</evidence>
<dbReference type="InterPro" id="IPR029903">
    <property type="entry name" value="RmlD-like-bd"/>
</dbReference>
<dbReference type="InterPro" id="IPR036291">
    <property type="entry name" value="NAD(P)-bd_dom_sf"/>
</dbReference>
<dbReference type="GO" id="GO:0008831">
    <property type="term" value="F:dTDP-4-dehydrorhamnose reductase activity"/>
    <property type="evidence" value="ECO:0007669"/>
    <property type="project" value="UniProtKB-EC"/>
</dbReference>
<name>A0A0A8J780_ECOLX</name>
<keyword evidence="6" id="KW-0521">NADP</keyword>
<dbReference type="Gene3D" id="3.40.50.720">
    <property type="entry name" value="NAD(P)-binding Rossmann-like Domain"/>
    <property type="match status" value="1"/>
</dbReference>
<feature type="domain" description="RmlD-like substrate binding" evidence="7">
    <location>
        <begin position="13"/>
        <end position="294"/>
    </location>
</feature>
<protein>
    <recommendedName>
        <fullName evidence="4 6">dTDP-4-dehydrorhamnose reductase</fullName>
        <ecNumber evidence="3 6">1.1.1.133</ecNumber>
    </recommendedName>
</protein>
<gene>
    <name evidence="8" type="primary">qnlA</name>
</gene>
<comment type="pathway">
    <text evidence="1 6">Carbohydrate biosynthesis; dTDP-L-rhamnose biosynthesis.</text>
</comment>
<reference evidence="8" key="1">
    <citation type="journal article" date="2014" name="DNA Res.">
        <title>A complete view of the genetic diversity of the Escherichia coli O-antigen biosynthesis gene cluster.</title>
        <authorList>
            <person name="Iguchi A."/>
            <person name="Iyoda S."/>
            <person name="Kikuchi T."/>
            <person name="Ogura Y."/>
            <person name="Katsura K."/>
            <person name="Ohnishi M."/>
            <person name="Hayashi T."/>
            <person name="Thomson N.R."/>
        </authorList>
    </citation>
    <scope>NUCLEOTIDE SEQUENCE</scope>
    <source>
        <strain evidence="8">182-02</strain>
        <strain evidence="9">43w</strain>
    </source>
</reference>